<accession>A0ABM6IB66</accession>
<evidence type="ECO:0000313" key="1">
    <source>
        <dbReference type="EMBL" id="AQQ07768.1"/>
    </source>
</evidence>
<sequence length="264" mass="29825">MPDVANLALDCLDRISHVEAISQLPKLERLHFGVLDFDQPQFLETLNLRQLRSLTVAANRKRNLDLAPLADAVNLHDLFVQGHWKGIEVISHLPNLATLSLSSFAGKHRLDFVSSIASLKKFTLILGSRANLGDLSHQTLEKLRILRVSGLGTLGDLGRFPALSALQVHDQLKLVEVDLRHVGLEWLSLFNCKNLRTLPGLELQDRLQEFEACRVGLDLDSLRDRTWPATTRAVRLISTREKWNVEAEKKLAERKLSSEVSRWI</sequence>
<keyword evidence="2" id="KW-1185">Reference proteome</keyword>
<geneLocation type="plasmid" evidence="1 2">
    <name>unnamed1</name>
</geneLocation>
<gene>
    <name evidence="1" type="ORF">B0E33_28525</name>
</gene>
<protein>
    <submittedName>
        <fullName evidence="1">Uncharacterized protein</fullName>
    </submittedName>
</protein>
<dbReference type="SUPFAM" id="SSF52058">
    <property type="entry name" value="L domain-like"/>
    <property type="match status" value="1"/>
</dbReference>
<dbReference type="InterPro" id="IPR032675">
    <property type="entry name" value="LRR_dom_sf"/>
</dbReference>
<dbReference type="Proteomes" id="UP000188174">
    <property type="component" value="Plasmid unnamed1"/>
</dbReference>
<organism evidence="1 2">
    <name type="scientific">Roseibium algicola</name>
    <dbReference type="NCBI Taxonomy" id="2857014"/>
    <lineage>
        <taxon>Bacteria</taxon>
        <taxon>Pseudomonadati</taxon>
        <taxon>Pseudomonadota</taxon>
        <taxon>Alphaproteobacteria</taxon>
        <taxon>Hyphomicrobiales</taxon>
        <taxon>Stappiaceae</taxon>
        <taxon>Roseibium</taxon>
    </lineage>
</organism>
<evidence type="ECO:0000313" key="2">
    <source>
        <dbReference type="Proteomes" id="UP000188174"/>
    </source>
</evidence>
<keyword evidence="1" id="KW-0614">Plasmid</keyword>
<reference evidence="1 2" key="1">
    <citation type="submission" date="2017-02" db="EMBL/GenBank/DDBJ databases">
        <authorList>
            <person name="Jeong S."/>
        </authorList>
    </citation>
    <scope>NUCLEOTIDE SEQUENCE [LARGE SCALE GENOMIC DNA]</scope>
    <source>
        <strain evidence="1 2">RMAR6-6</strain>
        <plasmid evidence="1 2">unnamed1</plasmid>
    </source>
</reference>
<name>A0ABM6IB66_9HYPH</name>
<proteinExistence type="predicted"/>
<dbReference type="EMBL" id="CP019631">
    <property type="protein sequence ID" value="AQQ07768.1"/>
    <property type="molecule type" value="Genomic_DNA"/>
</dbReference>
<dbReference type="Gene3D" id="3.80.10.10">
    <property type="entry name" value="Ribonuclease Inhibitor"/>
    <property type="match status" value="1"/>
</dbReference>